<dbReference type="InterPro" id="IPR000055">
    <property type="entry name" value="Restrct_endonuc_typeI_TRD"/>
</dbReference>
<dbReference type="CDD" id="cd17512">
    <property type="entry name" value="RMtype1_S_BceB55ORF5615P-TRD2-CR2_like"/>
    <property type="match status" value="1"/>
</dbReference>
<dbReference type="GO" id="GO:0009307">
    <property type="term" value="P:DNA restriction-modification system"/>
    <property type="evidence" value="ECO:0007669"/>
    <property type="project" value="UniProtKB-KW"/>
</dbReference>
<dbReference type="RefSeq" id="WP_108903585.1">
    <property type="nucleotide sequence ID" value="NZ_CP029187.1"/>
</dbReference>
<name>A0A2S1SHF6_9FLAO</name>
<gene>
    <name evidence="5" type="ORF">HYN49_07725</name>
</gene>
<keyword evidence="3" id="KW-0238">DNA-binding</keyword>
<feature type="domain" description="Type I restriction modification DNA specificity" evidence="4">
    <location>
        <begin position="2"/>
        <end position="188"/>
    </location>
</feature>
<sequence length="607" mass="69602">MREYQEVELGGIMTTLKGNAFKSSLYVKEGTPIVRASNFTSDSISTDDLLYYSDDEAGKFHKYKLRHKDILIQTVGSWQSNPASIVGKVVRVPKQLENALLNQNIVKIVPLENVDSDFLFYRLKDESFKFYNLSTAQGAANQASITLGSIRKFKIALPNFDVQQKIGYILSQYDDLIENNLKRIKLLEELAQRTYEEWFVKFRVNGVQLEVGQNGLPEGWERKMLVDIAEISNGFAFKANQFNTDKKGMPIIRIRNIPNSNTNDFTTEKVNDKFLVKKGDLLVGMDGEFYINNWSGPKAFLVQRSCNIKAVDKFYHGYLSQAIVKPIKYFEATISGATVAHLGKKHLDTIEIVIPPKEIDNYINKFNDWLNLKINLGIENRLLKESRDILLPRLMSGKIEVQKVKEQLETLTIPIQKAKIKEASKEFKEAVLISVLTERFGSEKYPLGRKRYTKLSYLFHRHADNQIADYLRKAAGPYNPKTKYAGPEKIAHQNGYVVDHKNGNLTGFIAGQNIVVAKGYFEKYWSNDYMNWLESQFKYKSNDELELYATVDSTMIELYKNDLPVTVENVKGIIKKELEWKAKLEREIFSDGNIGRAIGFLPTIFNY</sequence>
<keyword evidence="6" id="KW-1185">Reference proteome</keyword>
<accession>A0A2S1SHF6</accession>
<organism evidence="5 6">
    <name type="scientific">Flavobacterium pallidum</name>
    <dbReference type="NCBI Taxonomy" id="2172098"/>
    <lineage>
        <taxon>Bacteria</taxon>
        <taxon>Pseudomonadati</taxon>
        <taxon>Bacteroidota</taxon>
        <taxon>Flavobacteriia</taxon>
        <taxon>Flavobacteriales</taxon>
        <taxon>Flavobacteriaceae</taxon>
        <taxon>Flavobacterium</taxon>
    </lineage>
</organism>
<keyword evidence="2" id="KW-0680">Restriction system</keyword>
<dbReference type="PANTHER" id="PTHR30408">
    <property type="entry name" value="TYPE-1 RESTRICTION ENZYME ECOKI SPECIFICITY PROTEIN"/>
    <property type="match status" value="1"/>
</dbReference>
<evidence type="ECO:0000313" key="6">
    <source>
        <dbReference type="Proteomes" id="UP000244937"/>
    </source>
</evidence>
<reference evidence="5 6" key="1">
    <citation type="submission" date="2018-05" db="EMBL/GenBank/DDBJ databases">
        <title>Genome sequencing of Flavobacterium sp. HYN0049.</title>
        <authorList>
            <person name="Yi H."/>
            <person name="Baek C."/>
        </authorList>
    </citation>
    <scope>NUCLEOTIDE SEQUENCE [LARGE SCALE GENOMIC DNA]</scope>
    <source>
        <strain evidence="5 6">HYN0049</strain>
    </source>
</reference>
<evidence type="ECO:0000259" key="4">
    <source>
        <dbReference type="Pfam" id="PF01420"/>
    </source>
</evidence>
<evidence type="ECO:0000256" key="2">
    <source>
        <dbReference type="ARBA" id="ARBA00022747"/>
    </source>
</evidence>
<evidence type="ECO:0000256" key="1">
    <source>
        <dbReference type="ARBA" id="ARBA00010923"/>
    </source>
</evidence>
<dbReference type="KEGG" id="fpal:HYN49_07725"/>
<proteinExistence type="inferred from homology"/>
<feature type="domain" description="Type I restriction modification DNA specificity" evidence="4">
    <location>
        <begin position="217"/>
        <end position="366"/>
    </location>
</feature>
<dbReference type="InterPro" id="IPR044946">
    <property type="entry name" value="Restrct_endonuc_typeI_TRD_sf"/>
</dbReference>
<dbReference type="AlphaFoldDB" id="A0A2S1SHF6"/>
<evidence type="ECO:0000256" key="3">
    <source>
        <dbReference type="ARBA" id="ARBA00023125"/>
    </source>
</evidence>
<dbReference type="InterPro" id="IPR052021">
    <property type="entry name" value="Type-I_RS_S_subunit"/>
</dbReference>
<dbReference type="GO" id="GO:0003677">
    <property type="term" value="F:DNA binding"/>
    <property type="evidence" value="ECO:0007669"/>
    <property type="project" value="UniProtKB-KW"/>
</dbReference>
<dbReference type="REBASE" id="250753">
    <property type="entry name" value="S.Fsp49ORF7730P"/>
</dbReference>
<dbReference type="EMBL" id="CP029187">
    <property type="protein sequence ID" value="AWI25799.1"/>
    <property type="molecule type" value="Genomic_DNA"/>
</dbReference>
<comment type="similarity">
    <text evidence="1">Belongs to the type-I restriction system S methylase family.</text>
</comment>
<dbReference type="SUPFAM" id="SSF116734">
    <property type="entry name" value="DNA methylase specificity domain"/>
    <property type="match status" value="2"/>
</dbReference>
<protein>
    <recommendedName>
        <fullName evidence="4">Type I restriction modification DNA specificity domain-containing protein</fullName>
    </recommendedName>
</protein>
<dbReference type="PANTHER" id="PTHR30408:SF13">
    <property type="entry name" value="TYPE I RESTRICTION ENZYME HINDI SPECIFICITY SUBUNIT"/>
    <property type="match status" value="1"/>
</dbReference>
<dbReference type="Proteomes" id="UP000244937">
    <property type="component" value="Chromosome"/>
</dbReference>
<dbReference type="CDD" id="cd17257">
    <property type="entry name" value="RMtype1_S_EcoBI-TRD1-CR1_like"/>
    <property type="match status" value="1"/>
</dbReference>
<evidence type="ECO:0000313" key="5">
    <source>
        <dbReference type="EMBL" id="AWI25799.1"/>
    </source>
</evidence>
<dbReference type="OrthoDB" id="9816225at2"/>
<dbReference type="Gene3D" id="3.90.220.20">
    <property type="entry name" value="DNA methylase specificity domains"/>
    <property type="match status" value="2"/>
</dbReference>
<dbReference type="Pfam" id="PF01420">
    <property type="entry name" value="Methylase_S"/>
    <property type="match status" value="2"/>
</dbReference>